<feature type="non-terminal residue" evidence="1">
    <location>
        <position position="1"/>
    </location>
</feature>
<name>A0ABN7WAG8_GIGMA</name>
<sequence>KEIRHEGVFKKDSNLPVSSCNQAPKSSEEKIIREITKRILQNRYGFSEGQVDDLFSIQENVQPKSKIMHKVSCSTVNIVISNQGPQETIGEMAHRLLWDKLSIQDIRAEAYALALLAKNANAGSSYLSRLQRELKSLGALSAIVEAAKFPDIIEEANKIQRDNQKKAEANRIDYPNYFTLESVRERLNGYDVSTLLDLQVLADVIVMLCIRPAELTTLCITDAGASQGLNGSIDS</sequence>
<gene>
    <name evidence="1" type="ORF">GMARGA_LOCUS28468</name>
</gene>
<protein>
    <submittedName>
        <fullName evidence="1">38828_t:CDS:1</fullName>
    </submittedName>
</protein>
<reference evidence="1 2" key="1">
    <citation type="submission" date="2021-06" db="EMBL/GenBank/DDBJ databases">
        <authorList>
            <person name="Kallberg Y."/>
            <person name="Tangrot J."/>
            <person name="Rosling A."/>
        </authorList>
    </citation>
    <scope>NUCLEOTIDE SEQUENCE [LARGE SCALE GENOMIC DNA]</scope>
    <source>
        <strain evidence="1 2">120-4 pot B 10/14</strain>
    </source>
</reference>
<evidence type="ECO:0000313" key="1">
    <source>
        <dbReference type="EMBL" id="CAG8823996.1"/>
    </source>
</evidence>
<accession>A0ABN7WAG8</accession>
<organism evidence="1 2">
    <name type="scientific">Gigaspora margarita</name>
    <dbReference type="NCBI Taxonomy" id="4874"/>
    <lineage>
        <taxon>Eukaryota</taxon>
        <taxon>Fungi</taxon>
        <taxon>Fungi incertae sedis</taxon>
        <taxon>Mucoromycota</taxon>
        <taxon>Glomeromycotina</taxon>
        <taxon>Glomeromycetes</taxon>
        <taxon>Diversisporales</taxon>
        <taxon>Gigasporaceae</taxon>
        <taxon>Gigaspora</taxon>
    </lineage>
</organism>
<evidence type="ECO:0000313" key="2">
    <source>
        <dbReference type="Proteomes" id="UP000789901"/>
    </source>
</evidence>
<comment type="caution">
    <text evidence="1">The sequence shown here is derived from an EMBL/GenBank/DDBJ whole genome shotgun (WGS) entry which is preliminary data.</text>
</comment>
<keyword evidence="2" id="KW-1185">Reference proteome</keyword>
<dbReference type="Proteomes" id="UP000789901">
    <property type="component" value="Unassembled WGS sequence"/>
</dbReference>
<proteinExistence type="predicted"/>
<dbReference type="EMBL" id="CAJVQB010036477">
    <property type="protein sequence ID" value="CAG8823996.1"/>
    <property type="molecule type" value="Genomic_DNA"/>
</dbReference>